<keyword evidence="13" id="KW-0694">RNA-binding</keyword>
<sequence>MAAPVSRLTLSESLALGPEWRHACHAMLYAPEPGKLFGRIPLRYAVLMQMRFDGRLGFPGGFVDVHKGSLEDGLNRELAEELGDAASGFRVERSDYRSSHAAASAPRVVAHFYAKLLAREQLLAVERAAPHARDHGLEVLGLVRVPLYTLRDGVGGLPAFLDNVFIGTARDQLLEALQDLKIVDSNYISGIKLPARR</sequence>
<dbReference type="CTD" id="131870"/>
<evidence type="ECO:0000256" key="18">
    <source>
        <dbReference type="ARBA" id="ARBA00026102"/>
    </source>
</evidence>
<evidence type="ECO:0000256" key="14">
    <source>
        <dbReference type="ARBA" id="ARBA00023080"/>
    </source>
</evidence>
<dbReference type="RefSeq" id="XP_007537174.1">
    <property type="nucleotide sequence ID" value="XM_007537112.3"/>
</dbReference>
<dbReference type="InterPro" id="IPR000086">
    <property type="entry name" value="NUDIX_hydrolase_dom"/>
</dbReference>
<dbReference type="InParanoid" id="A0A1S3ALR2"/>
<dbReference type="SUPFAM" id="SSF55811">
    <property type="entry name" value="Nudix"/>
    <property type="match status" value="1"/>
</dbReference>
<dbReference type="GO" id="GO:0016077">
    <property type="term" value="P:sno(s)RNA catabolic process"/>
    <property type="evidence" value="ECO:0007669"/>
    <property type="project" value="TreeGrafter"/>
</dbReference>
<dbReference type="GO" id="GO:0046872">
    <property type="term" value="F:metal ion binding"/>
    <property type="evidence" value="ECO:0007669"/>
    <property type="project" value="UniProtKB-KW"/>
</dbReference>
<evidence type="ECO:0000256" key="15">
    <source>
        <dbReference type="ARBA" id="ARBA00023211"/>
    </source>
</evidence>
<dbReference type="FunCoup" id="A0A1S3ALR2">
    <property type="interactions" value="379"/>
</dbReference>
<evidence type="ECO:0000256" key="20">
    <source>
        <dbReference type="ARBA" id="ARBA00038899"/>
    </source>
</evidence>
<evidence type="ECO:0000256" key="13">
    <source>
        <dbReference type="ARBA" id="ARBA00022884"/>
    </source>
</evidence>
<keyword evidence="32" id="KW-1185">Reference proteome</keyword>
<evidence type="ECO:0000313" key="32">
    <source>
        <dbReference type="Proteomes" id="UP001652624"/>
    </source>
</evidence>
<evidence type="ECO:0000256" key="16">
    <source>
        <dbReference type="ARBA" id="ARBA00023242"/>
    </source>
</evidence>
<evidence type="ECO:0000256" key="30">
    <source>
        <dbReference type="ARBA" id="ARBA00048945"/>
    </source>
</evidence>
<keyword evidence="12" id="KW-0460">Magnesium</keyword>
<evidence type="ECO:0000256" key="12">
    <source>
        <dbReference type="ARBA" id="ARBA00022842"/>
    </source>
</evidence>
<dbReference type="Proteomes" id="UP001652624">
    <property type="component" value="Chromosome 21"/>
</dbReference>
<reference evidence="33" key="1">
    <citation type="submission" date="2025-08" db="UniProtKB">
        <authorList>
            <consortium name="RefSeq"/>
        </authorList>
    </citation>
    <scope>IDENTIFICATION</scope>
</reference>
<evidence type="ECO:0000256" key="24">
    <source>
        <dbReference type="ARBA" id="ARBA00042015"/>
    </source>
</evidence>
<name>A0A1S3ALR2_ERIEU</name>
<evidence type="ECO:0000256" key="21">
    <source>
        <dbReference type="ARBA" id="ARBA00039871"/>
    </source>
</evidence>
<dbReference type="InterPro" id="IPR015797">
    <property type="entry name" value="NUDIX_hydrolase-like_dom_sf"/>
</dbReference>
<organism evidence="32 33">
    <name type="scientific">Erinaceus europaeus</name>
    <name type="common">Western European hedgehog</name>
    <dbReference type="NCBI Taxonomy" id="9365"/>
    <lineage>
        <taxon>Eukaryota</taxon>
        <taxon>Metazoa</taxon>
        <taxon>Chordata</taxon>
        <taxon>Craniata</taxon>
        <taxon>Vertebrata</taxon>
        <taxon>Euteleostomi</taxon>
        <taxon>Mammalia</taxon>
        <taxon>Eutheria</taxon>
        <taxon>Laurasiatheria</taxon>
        <taxon>Eulipotyphla</taxon>
        <taxon>Erinaceidae</taxon>
        <taxon>Erinaceinae</taxon>
        <taxon>Erinaceus</taxon>
    </lineage>
</organism>
<comment type="catalytic activity">
    <reaction evidence="26">
        <text>a 5'-end (N(7)-methyl 5'-triphosphoguanosine)-ribonucleoside in mRNA + H2O = N(7)-methyl-GDP + a 5'-end phospho-ribonucleoside in mRNA + 2 H(+)</text>
        <dbReference type="Rhea" id="RHEA:67484"/>
        <dbReference type="Rhea" id="RHEA-COMP:15692"/>
        <dbReference type="Rhea" id="RHEA-COMP:17167"/>
        <dbReference type="ChEBI" id="CHEBI:15377"/>
        <dbReference type="ChEBI" id="CHEBI:15378"/>
        <dbReference type="ChEBI" id="CHEBI:63714"/>
        <dbReference type="ChEBI" id="CHEBI:138282"/>
        <dbReference type="ChEBI" id="CHEBI:156461"/>
        <dbReference type="EC" id="3.6.1.62"/>
    </reaction>
    <physiologicalReaction direction="left-to-right" evidence="26">
        <dbReference type="Rhea" id="RHEA:67485"/>
    </physiologicalReaction>
</comment>
<dbReference type="AlphaFoldDB" id="A0A1S3ALR2"/>
<dbReference type="Pfam" id="PF22327">
    <property type="entry name" value="Nudt16-like"/>
    <property type="match status" value="1"/>
</dbReference>
<dbReference type="GO" id="GO:0140933">
    <property type="term" value="F:5'-(N(7)-methylguanosine 5'-triphospho)-[mRNA] hydrolase activity"/>
    <property type="evidence" value="ECO:0007669"/>
    <property type="project" value="UniProtKB-EC"/>
</dbReference>
<evidence type="ECO:0000256" key="4">
    <source>
        <dbReference type="ARBA" id="ARBA00004496"/>
    </source>
</evidence>
<dbReference type="CDD" id="cd18869">
    <property type="entry name" value="NUDIX_U8_SnoRNA_DE_Nudt16"/>
    <property type="match status" value="1"/>
</dbReference>
<dbReference type="GO" id="GO:1990174">
    <property type="term" value="F:phosphodiesterase decapping endonuclease activity"/>
    <property type="evidence" value="ECO:0007669"/>
    <property type="project" value="TreeGrafter"/>
</dbReference>
<comment type="catalytic activity">
    <reaction evidence="17">
        <text>a 5'-end FAD-phospho-ribonucleoside in mRNA + H2O = a 5'-end phospho-adenosine-phospho-ribonucleoside in mRNA + FMN + 2 H(+)</text>
        <dbReference type="Rhea" id="RHEA:67588"/>
        <dbReference type="Rhea" id="RHEA-COMP:15719"/>
        <dbReference type="Rhea" id="RHEA-COMP:17275"/>
        <dbReference type="ChEBI" id="CHEBI:15377"/>
        <dbReference type="ChEBI" id="CHEBI:15378"/>
        <dbReference type="ChEBI" id="CHEBI:58210"/>
        <dbReference type="ChEBI" id="CHEBI:144051"/>
        <dbReference type="ChEBI" id="CHEBI:172372"/>
    </reaction>
    <physiologicalReaction direction="left-to-right" evidence="17">
        <dbReference type="Rhea" id="RHEA:67589"/>
    </physiologicalReaction>
</comment>
<evidence type="ECO:0000256" key="1">
    <source>
        <dbReference type="ARBA" id="ARBA00001936"/>
    </source>
</evidence>
<dbReference type="GO" id="GO:0005654">
    <property type="term" value="C:nucleoplasm"/>
    <property type="evidence" value="ECO:0007669"/>
    <property type="project" value="UniProtKB-SubCell"/>
</dbReference>
<proteinExistence type="inferred from homology"/>
<accession>A0A1S3ALR2</accession>
<evidence type="ECO:0000256" key="2">
    <source>
        <dbReference type="ARBA" id="ARBA00001941"/>
    </source>
</evidence>
<dbReference type="InterPro" id="IPR054754">
    <property type="entry name" value="NudT16"/>
</dbReference>
<keyword evidence="14" id="KW-0546">Nucleotide metabolism</keyword>
<evidence type="ECO:0000256" key="3">
    <source>
        <dbReference type="ARBA" id="ARBA00001946"/>
    </source>
</evidence>
<evidence type="ECO:0000256" key="17">
    <source>
        <dbReference type="ARBA" id="ARBA00024504"/>
    </source>
</evidence>
<dbReference type="eggNOG" id="ENOG502S20E">
    <property type="taxonomic scope" value="Eukaryota"/>
</dbReference>
<dbReference type="Gene3D" id="3.90.79.10">
    <property type="entry name" value="Nucleoside Triphosphate Pyrophosphohydrolase"/>
    <property type="match status" value="1"/>
</dbReference>
<dbReference type="GO" id="GO:0030515">
    <property type="term" value="F:snoRNA binding"/>
    <property type="evidence" value="ECO:0007669"/>
    <property type="project" value="TreeGrafter"/>
</dbReference>
<comment type="similarity">
    <text evidence="19">Belongs to the Nudix hydrolase family. NUDT16 subfamily.</text>
</comment>
<evidence type="ECO:0000256" key="29">
    <source>
        <dbReference type="ARBA" id="ARBA00048667"/>
    </source>
</evidence>
<dbReference type="GeneID" id="103126230"/>
<dbReference type="EC" id="3.6.1.64" evidence="20"/>
<keyword evidence="8" id="KW-0963">Cytoplasm</keyword>
<evidence type="ECO:0000256" key="28">
    <source>
        <dbReference type="ARBA" id="ARBA00048124"/>
    </source>
</evidence>
<comment type="catalytic activity">
    <reaction evidence="29">
        <text>a 5'-end CoA-ribonucleoside in mRNA + H2O = a 5'-end phospho-adenosine-phospho-ribonucleoside in mRNA + (R)-4'-phosphopantetheine + 2 H(+)</text>
        <dbReference type="Rhea" id="RHEA:67592"/>
        <dbReference type="Rhea" id="RHEA-COMP:15719"/>
        <dbReference type="Rhea" id="RHEA-COMP:17276"/>
        <dbReference type="ChEBI" id="CHEBI:15377"/>
        <dbReference type="ChEBI" id="CHEBI:15378"/>
        <dbReference type="ChEBI" id="CHEBI:61723"/>
        <dbReference type="ChEBI" id="CHEBI:144051"/>
        <dbReference type="ChEBI" id="CHEBI:172371"/>
    </reaction>
    <physiologicalReaction direction="left-to-right" evidence="29">
        <dbReference type="Rhea" id="RHEA:67593"/>
    </physiologicalReaction>
</comment>
<comment type="catalytic activity">
    <reaction evidence="30">
        <text>dIDP + H2O = dIMP + phosphate + H(+)</text>
        <dbReference type="Rhea" id="RHEA:35211"/>
        <dbReference type="ChEBI" id="CHEBI:15377"/>
        <dbReference type="ChEBI" id="CHEBI:15378"/>
        <dbReference type="ChEBI" id="CHEBI:43474"/>
        <dbReference type="ChEBI" id="CHEBI:61194"/>
        <dbReference type="ChEBI" id="CHEBI:62286"/>
        <dbReference type="EC" id="3.6.1.64"/>
    </reaction>
    <physiologicalReaction direction="left-to-right" evidence="30">
        <dbReference type="Rhea" id="RHEA:35212"/>
    </physiologicalReaction>
</comment>
<dbReference type="GO" id="GO:0006402">
    <property type="term" value="P:mRNA catabolic process"/>
    <property type="evidence" value="ECO:0007669"/>
    <property type="project" value="TreeGrafter"/>
</dbReference>
<comment type="catalytic activity">
    <reaction evidence="28">
        <text>a 5'-end NAD(+)-phospho-ribonucleoside in mRNA + H2O = a 5'-end phospho-ribonucleoside in mRNA + NAD(+) + H(+)</text>
        <dbReference type="Rhea" id="RHEA:60880"/>
        <dbReference type="Rhea" id="RHEA-COMP:15692"/>
        <dbReference type="Rhea" id="RHEA-COMP:15698"/>
        <dbReference type="ChEBI" id="CHEBI:15377"/>
        <dbReference type="ChEBI" id="CHEBI:15378"/>
        <dbReference type="ChEBI" id="CHEBI:57540"/>
        <dbReference type="ChEBI" id="CHEBI:138282"/>
        <dbReference type="ChEBI" id="CHEBI:144029"/>
    </reaction>
    <physiologicalReaction direction="left-to-right" evidence="28">
        <dbReference type="Rhea" id="RHEA:60881"/>
    </physiologicalReaction>
</comment>
<evidence type="ECO:0000259" key="31">
    <source>
        <dbReference type="PROSITE" id="PS51462"/>
    </source>
</evidence>
<dbReference type="FunFam" id="3.90.79.10:FF:000055">
    <property type="entry name" value="U8 snoRNA-decapping enzyme"/>
    <property type="match status" value="1"/>
</dbReference>
<dbReference type="PANTHER" id="PTHR31699:SF5">
    <property type="entry name" value="U8 SNORNA-DECAPPING ENZYME"/>
    <property type="match status" value="1"/>
</dbReference>
<dbReference type="GO" id="GO:0005730">
    <property type="term" value="C:nucleolus"/>
    <property type="evidence" value="ECO:0007669"/>
    <property type="project" value="UniProtKB-SubCell"/>
</dbReference>
<dbReference type="OrthoDB" id="5950381at2759"/>
<dbReference type="GO" id="GO:0009117">
    <property type="term" value="P:nucleotide metabolic process"/>
    <property type="evidence" value="ECO:0007669"/>
    <property type="project" value="UniProtKB-KW"/>
</dbReference>
<evidence type="ECO:0000256" key="19">
    <source>
        <dbReference type="ARBA" id="ARBA00038173"/>
    </source>
</evidence>
<evidence type="ECO:0000256" key="6">
    <source>
        <dbReference type="ARBA" id="ARBA00004642"/>
    </source>
</evidence>
<comment type="catalytic activity">
    <reaction evidence="27">
        <text>IDP + H2O = IMP + phosphate + H(+)</text>
        <dbReference type="Rhea" id="RHEA:35207"/>
        <dbReference type="ChEBI" id="CHEBI:15377"/>
        <dbReference type="ChEBI" id="CHEBI:15378"/>
        <dbReference type="ChEBI" id="CHEBI:43474"/>
        <dbReference type="ChEBI" id="CHEBI:58053"/>
        <dbReference type="ChEBI" id="CHEBI:58280"/>
        <dbReference type="EC" id="3.6.1.64"/>
    </reaction>
    <physiologicalReaction direction="left-to-right" evidence="27">
        <dbReference type="Rhea" id="RHEA:35208"/>
    </physiologicalReaction>
</comment>
<keyword evidence="10" id="KW-0547">Nucleotide-binding</keyword>
<protein>
    <recommendedName>
        <fullName evidence="21">U8 snoRNA-decapping enzyme</fullName>
        <ecNumber evidence="18">3.6.1.62</ecNumber>
        <ecNumber evidence="20">3.6.1.64</ecNumber>
    </recommendedName>
    <alternativeName>
        <fullName evidence="24">IDP phosphatase</fullName>
    </alternativeName>
    <alternativeName>
        <fullName evidence="22">Inosine diphosphate phosphatase</fullName>
    </alternativeName>
    <alternativeName>
        <fullName evidence="23">Nucleoside diphosphate-linked moiety X motif 16</fullName>
    </alternativeName>
    <alternativeName>
        <fullName evidence="25">m7GpppN-mRNA hydrolase</fullName>
    </alternativeName>
</protein>
<keyword evidence="16" id="KW-0539">Nucleus</keyword>
<comment type="cofactor">
    <cofactor evidence="1">
        <name>Mn(2+)</name>
        <dbReference type="ChEBI" id="CHEBI:29035"/>
    </cofactor>
</comment>
<evidence type="ECO:0000256" key="10">
    <source>
        <dbReference type="ARBA" id="ARBA00022741"/>
    </source>
</evidence>
<keyword evidence="11" id="KW-0378">Hydrolase</keyword>
<evidence type="ECO:0000256" key="23">
    <source>
        <dbReference type="ARBA" id="ARBA00041656"/>
    </source>
</evidence>
<dbReference type="PROSITE" id="PS51462">
    <property type="entry name" value="NUDIX"/>
    <property type="match status" value="1"/>
</dbReference>
<dbReference type="PANTHER" id="PTHR31699">
    <property type="entry name" value="NUDIX T16 FAMILY MEMBER"/>
    <property type="match status" value="1"/>
</dbReference>
<keyword evidence="15" id="KW-0464">Manganese</keyword>
<evidence type="ECO:0000256" key="27">
    <source>
        <dbReference type="ARBA" id="ARBA00047875"/>
    </source>
</evidence>
<evidence type="ECO:0000256" key="5">
    <source>
        <dbReference type="ARBA" id="ARBA00004604"/>
    </source>
</evidence>
<comment type="cofactor">
    <cofactor evidence="3">
        <name>Mg(2+)</name>
        <dbReference type="ChEBI" id="CHEBI:18420"/>
    </cofactor>
</comment>
<dbReference type="GO" id="GO:0005737">
    <property type="term" value="C:cytoplasm"/>
    <property type="evidence" value="ECO:0007669"/>
    <property type="project" value="UniProtKB-SubCell"/>
</dbReference>
<comment type="subunit">
    <text evidence="7">Homodimer.</text>
</comment>
<comment type="subcellular location">
    <subcellularLocation>
        <location evidence="4">Cytoplasm</location>
    </subcellularLocation>
    <subcellularLocation>
        <location evidence="5">Nucleus</location>
        <location evidence="5">Nucleolus</location>
    </subcellularLocation>
    <subcellularLocation>
        <location evidence="6">Nucleus</location>
        <location evidence="6">Nucleoplasm</location>
    </subcellularLocation>
</comment>
<dbReference type="GO" id="GO:0000166">
    <property type="term" value="F:nucleotide binding"/>
    <property type="evidence" value="ECO:0007669"/>
    <property type="project" value="UniProtKB-KW"/>
</dbReference>
<dbReference type="EC" id="3.6.1.62" evidence="18"/>
<feature type="domain" description="Nudix hydrolase" evidence="31">
    <location>
        <begin position="19"/>
        <end position="170"/>
    </location>
</feature>
<keyword evidence="9" id="KW-0479">Metal-binding</keyword>
<evidence type="ECO:0000256" key="9">
    <source>
        <dbReference type="ARBA" id="ARBA00022723"/>
    </source>
</evidence>
<evidence type="ECO:0000256" key="22">
    <source>
        <dbReference type="ARBA" id="ARBA00041450"/>
    </source>
</evidence>
<evidence type="ECO:0000256" key="8">
    <source>
        <dbReference type="ARBA" id="ARBA00022490"/>
    </source>
</evidence>
<evidence type="ECO:0000313" key="33">
    <source>
        <dbReference type="RefSeq" id="XP_007537174.1"/>
    </source>
</evidence>
<evidence type="ECO:0000256" key="7">
    <source>
        <dbReference type="ARBA" id="ARBA00011738"/>
    </source>
</evidence>
<evidence type="ECO:0000256" key="11">
    <source>
        <dbReference type="ARBA" id="ARBA00022801"/>
    </source>
</evidence>
<dbReference type="GO" id="GO:1990003">
    <property type="term" value="F:IDP phosphatase activity"/>
    <property type="evidence" value="ECO:0007669"/>
    <property type="project" value="UniProtKB-EC"/>
</dbReference>
<gene>
    <name evidence="33" type="primary">NUDT16</name>
</gene>
<evidence type="ECO:0000256" key="26">
    <source>
        <dbReference type="ARBA" id="ARBA00047661"/>
    </source>
</evidence>
<comment type="cofactor">
    <cofactor evidence="2">
        <name>Co(2+)</name>
        <dbReference type="ChEBI" id="CHEBI:48828"/>
    </cofactor>
</comment>
<evidence type="ECO:0000256" key="25">
    <source>
        <dbReference type="ARBA" id="ARBA00043162"/>
    </source>
</evidence>